<dbReference type="KEGG" id="tsa:AciPR4_1025"/>
<dbReference type="STRING" id="401053.AciPR4_1025"/>
<gene>
    <name evidence="2" type="ordered locus">AciPR4_1025</name>
</gene>
<dbReference type="PANTHER" id="PTHR38643:SF1">
    <property type="entry name" value="PURINE NUCLEOSIDE PERMEASE C285.05-RELATED"/>
    <property type="match status" value="1"/>
</dbReference>
<keyword evidence="3" id="KW-1185">Reference proteome</keyword>
<dbReference type="GO" id="GO:0055085">
    <property type="term" value="P:transmembrane transport"/>
    <property type="evidence" value="ECO:0007669"/>
    <property type="project" value="InterPro"/>
</dbReference>
<dbReference type="HOGENOM" id="CLU_031475_1_1_0"/>
<evidence type="ECO:0000313" key="2">
    <source>
        <dbReference type="EMBL" id="ADV81856.1"/>
    </source>
</evidence>
<feature type="transmembrane region" description="Helical" evidence="1">
    <location>
        <begin position="419"/>
        <end position="439"/>
    </location>
</feature>
<keyword evidence="1" id="KW-0472">Membrane</keyword>
<dbReference type="EMBL" id="CP002467">
    <property type="protein sequence ID" value="ADV81856.1"/>
    <property type="molecule type" value="Genomic_DNA"/>
</dbReference>
<dbReference type="Pfam" id="PF06516">
    <property type="entry name" value="NUP"/>
    <property type="match status" value="1"/>
</dbReference>
<dbReference type="InterPro" id="IPR009486">
    <property type="entry name" value="Pur_nuclsid_perm"/>
</dbReference>
<protein>
    <submittedName>
        <fullName evidence="2">Purine nucleoside permease</fullName>
    </submittedName>
</protein>
<sequence length="464" mass="50902">MSNGMRGYIKVPNGRSLSLVGAFLELSMSSSIRNSVIAGFLSLLFVADPSKIRPQVTPQQQPKPWLIRAVIAVTTPNEFKLWGAREHLPETLDVPGVPLPVHTNAEHTVLGMISGDTLINASASMMAIGLDPHFDLTHAYIIINGIAGVDPEDASIGSAAWANFVVGDVMSEIDIREAPTDWPYGLFPAGSARPNSTIVRPGFNTFALNPKLVAWAFEQTRSLKLPDDSATEAFRAAYTGHPNAQRPPFVLLGDDFASDHYWYGTNLTSFANDFVKLNTGGKGNFVMTEMEDSGIVNALARLDHIHRVDINRVLVLRTASNYSMQAPGTTAIDSFTSPYPGGAKLAYESAWLCGSTVLHAILSHWDRAFEGNPTLDAQITSAQQNRMLDEDKRLTHVLRETLQSPTWRSFKQALRHRSIGWWTLWVLGCIAAVSVWFLFKRRPSAASRSSSESEKALLAPGNHH</sequence>
<evidence type="ECO:0000256" key="1">
    <source>
        <dbReference type="SAM" id="Phobius"/>
    </source>
</evidence>
<dbReference type="AlphaFoldDB" id="E8UWW9"/>
<keyword evidence="1" id="KW-1133">Transmembrane helix</keyword>
<dbReference type="eggNOG" id="COG5042">
    <property type="taxonomic scope" value="Bacteria"/>
</dbReference>
<name>E8UWW9_TERSS</name>
<reference evidence="2 3" key="1">
    <citation type="journal article" date="2012" name="Stand. Genomic Sci.">
        <title>Complete genome sequence of Terriglobus saanensis type strain SP1PR4(T), an Acidobacteria from tundra soil.</title>
        <authorList>
            <person name="Rawat S.R."/>
            <person name="Mannisto M.K."/>
            <person name="Starovoytov V."/>
            <person name="Goodwin L."/>
            <person name="Nolan M."/>
            <person name="Hauser L."/>
            <person name="Land M."/>
            <person name="Davenport K.W."/>
            <person name="Woyke T."/>
            <person name="Haggblom M.M."/>
        </authorList>
    </citation>
    <scope>NUCLEOTIDE SEQUENCE</scope>
    <source>
        <strain evidence="3">ATCC BAA-1853 / DSM 23119 / SP1PR4</strain>
    </source>
</reference>
<dbReference type="Proteomes" id="UP000006844">
    <property type="component" value="Chromosome"/>
</dbReference>
<keyword evidence="1" id="KW-0812">Transmembrane</keyword>
<accession>E8UWW9</accession>
<organism evidence="2 3">
    <name type="scientific">Terriglobus saanensis (strain ATCC BAA-1853 / DSM 23119 / SP1PR4)</name>
    <dbReference type="NCBI Taxonomy" id="401053"/>
    <lineage>
        <taxon>Bacteria</taxon>
        <taxon>Pseudomonadati</taxon>
        <taxon>Acidobacteriota</taxon>
        <taxon>Terriglobia</taxon>
        <taxon>Terriglobales</taxon>
        <taxon>Acidobacteriaceae</taxon>
        <taxon>Terriglobus</taxon>
    </lineage>
</organism>
<evidence type="ECO:0000313" key="3">
    <source>
        <dbReference type="Proteomes" id="UP000006844"/>
    </source>
</evidence>
<dbReference type="PANTHER" id="PTHR38643">
    <property type="entry name" value="PURINE NUCLEOSIDE PERMEASE C285.05-RELATED"/>
    <property type="match status" value="1"/>
</dbReference>
<proteinExistence type="predicted"/>